<dbReference type="InterPro" id="IPR050639">
    <property type="entry name" value="SSR_resolvase"/>
</dbReference>
<dbReference type="SMART" id="SM00857">
    <property type="entry name" value="Resolvase"/>
    <property type="match status" value="1"/>
</dbReference>
<protein>
    <submittedName>
        <fullName evidence="3">Resolvase</fullName>
    </submittedName>
</protein>
<dbReference type="PROSITE" id="PS51736">
    <property type="entry name" value="RECOMBINASES_3"/>
    <property type="match status" value="1"/>
</dbReference>
<dbReference type="PANTHER" id="PTHR30461:SF23">
    <property type="entry name" value="DNA RECOMBINASE-RELATED"/>
    <property type="match status" value="1"/>
</dbReference>
<gene>
    <name evidence="3" type="ORF">MM50RIKEN_10560</name>
</gene>
<dbReference type="Proteomes" id="UP000681035">
    <property type="component" value="Chromosome"/>
</dbReference>
<dbReference type="InterPro" id="IPR025827">
    <property type="entry name" value="Zn_ribbon_recom_dom"/>
</dbReference>
<dbReference type="CDD" id="cd00338">
    <property type="entry name" value="Ser_Recombinase"/>
    <property type="match status" value="1"/>
</dbReference>
<name>A0A810Q9P4_9FIRM</name>
<dbReference type="GO" id="GO:0003677">
    <property type="term" value="F:DNA binding"/>
    <property type="evidence" value="ECO:0007669"/>
    <property type="project" value="InterPro"/>
</dbReference>
<dbReference type="InterPro" id="IPR036162">
    <property type="entry name" value="Resolvase-like_N_sf"/>
</dbReference>
<evidence type="ECO:0000259" key="2">
    <source>
        <dbReference type="PROSITE" id="PS51737"/>
    </source>
</evidence>
<dbReference type="InterPro" id="IPR038109">
    <property type="entry name" value="DNA_bind_recomb_sf"/>
</dbReference>
<proteinExistence type="predicted"/>
<dbReference type="GO" id="GO:0000150">
    <property type="term" value="F:DNA strand exchange activity"/>
    <property type="evidence" value="ECO:0007669"/>
    <property type="project" value="InterPro"/>
</dbReference>
<organism evidence="3 4">
    <name type="scientific">Vescimonas coprocola</name>
    <dbReference type="NCBI Taxonomy" id="2714355"/>
    <lineage>
        <taxon>Bacteria</taxon>
        <taxon>Bacillati</taxon>
        <taxon>Bacillota</taxon>
        <taxon>Clostridia</taxon>
        <taxon>Eubacteriales</taxon>
        <taxon>Oscillospiraceae</taxon>
        <taxon>Vescimonas</taxon>
    </lineage>
</organism>
<evidence type="ECO:0000259" key="1">
    <source>
        <dbReference type="PROSITE" id="PS51736"/>
    </source>
</evidence>
<dbReference type="Gene3D" id="3.40.50.1390">
    <property type="entry name" value="Resolvase, N-terminal catalytic domain"/>
    <property type="match status" value="1"/>
</dbReference>
<dbReference type="RefSeq" id="WP_213542044.1">
    <property type="nucleotide sequence ID" value="NZ_AP023418.1"/>
</dbReference>
<dbReference type="PROSITE" id="PS51737">
    <property type="entry name" value="RECOMBINASE_DNA_BIND"/>
    <property type="match status" value="1"/>
</dbReference>
<accession>A0A810Q9P4</accession>
<feature type="domain" description="Recombinase" evidence="2">
    <location>
        <begin position="174"/>
        <end position="299"/>
    </location>
</feature>
<dbReference type="Pfam" id="PF13408">
    <property type="entry name" value="Zn_ribbon_recom"/>
    <property type="match status" value="1"/>
</dbReference>
<evidence type="ECO:0000313" key="4">
    <source>
        <dbReference type="Proteomes" id="UP000681035"/>
    </source>
</evidence>
<feature type="domain" description="Resolvase/invertase-type recombinase catalytic" evidence="1">
    <location>
        <begin position="18"/>
        <end position="166"/>
    </location>
</feature>
<dbReference type="EMBL" id="AP023418">
    <property type="protein sequence ID" value="BCK81293.1"/>
    <property type="molecule type" value="Genomic_DNA"/>
</dbReference>
<evidence type="ECO:0000313" key="3">
    <source>
        <dbReference type="EMBL" id="BCK81293.1"/>
    </source>
</evidence>
<dbReference type="AlphaFoldDB" id="A0A810Q9P4"/>
<dbReference type="Pfam" id="PF00239">
    <property type="entry name" value="Resolvase"/>
    <property type="match status" value="1"/>
</dbReference>
<reference evidence="3" key="1">
    <citation type="submission" date="2020-09" db="EMBL/GenBank/DDBJ databases">
        <title>New species isolated from human feces.</title>
        <authorList>
            <person name="Kitahara M."/>
            <person name="Shigeno Y."/>
            <person name="Shime M."/>
            <person name="Matsumoto Y."/>
            <person name="Nakamura S."/>
            <person name="Motooka D."/>
            <person name="Fukuoka S."/>
            <person name="Nishikawa H."/>
            <person name="Benno Y."/>
        </authorList>
    </citation>
    <scope>NUCLEOTIDE SEQUENCE</scope>
    <source>
        <strain evidence="3">MM50</strain>
    </source>
</reference>
<dbReference type="InterPro" id="IPR011109">
    <property type="entry name" value="DNA_bind_recombinase_dom"/>
</dbReference>
<sequence length="514" mass="58923">MNITEITSTKKQTAERLRLAPYCCVSSDSTDQLHSFAAQIRYYSDYAKKHPEYTLVDIYADEGLTGTEMKKRDELNRLIADCRKGKVDRIIVKSVSRLARNTEELLVLLRMCKEIGVSVYFEEQGIDTEKLNMEMIVTFPGMAAQQESVNISGNLRWSYQKRMQSGDFNCTCPAYGLDLKDGELVINETEAAVIRRIFDLYLQGYGTLGIAKMLNEDGIPRKHGYEKWLPSSINYVLNNERYMGDALLQKSYTTETLPFRKMKNDGRLPQYYVENSNPAIVSRETFQAAQNLLRSRKTERCKRKSYPLTGKLRCPECGRAFRHQIVNGKAHWICSCRSSGATECQHRHVREDIVYEIFTDIVIKLKTYRAELLGTLIHQMETMQDRTSRNQERIRQIDKEIADLGAKNHVIARLHTSGAMNAADYAMQTSGIGNRLTELRIERRQKLTEDEDDQLLATLKDLNTILDEYEPTVEFDNGLFDEIVESITVDSSEHLTFKLIGGIALTEQIPKKGR</sequence>
<dbReference type="SUPFAM" id="SSF53041">
    <property type="entry name" value="Resolvase-like"/>
    <property type="match status" value="1"/>
</dbReference>
<dbReference type="PANTHER" id="PTHR30461">
    <property type="entry name" value="DNA-INVERTASE FROM LAMBDOID PROPHAGE"/>
    <property type="match status" value="1"/>
</dbReference>
<dbReference type="KEGG" id="vcop:MM50RIKEN_10560"/>
<dbReference type="Gene3D" id="3.90.1750.20">
    <property type="entry name" value="Putative Large Serine Recombinase, Chain B, Domain 2"/>
    <property type="match status" value="1"/>
</dbReference>
<dbReference type="InterPro" id="IPR006119">
    <property type="entry name" value="Resolv_N"/>
</dbReference>
<dbReference type="Pfam" id="PF07508">
    <property type="entry name" value="Recombinase"/>
    <property type="match status" value="1"/>
</dbReference>
<keyword evidence="4" id="KW-1185">Reference proteome</keyword>